<dbReference type="PANTHER" id="PTHR11573:SF6">
    <property type="entry name" value="RIBONUCLEOSIDE-DIPHOSPHATE REDUCTASE LARGE SUBUNIT"/>
    <property type="match status" value="1"/>
</dbReference>
<dbReference type="GO" id="GO:0005971">
    <property type="term" value="C:ribonucleoside-diphosphate reductase complex"/>
    <property type="evidence" value="ECO:0007669"/>
    <property type="project" value="TreeGrafter"/>
</dbReference>
<dbReference type="EMBL" id="JBDFQZ010000004">
    <property type="protein sequence ID" value="KAK9734123.1"/>
    <property type="molecule type" value="Genomic_DNA"/>
</dbReference>
<gene>
    <name evidence="4" type="ORF">RND81_04G116300</name>
</gene>
<proteinExistence type="inferred from homology"/>
<evidence type="ECO:0000313" key="5">
    <source>
        <dbReference type="Proteomes" id="UP001443914"/>
    </source>
</evidence>
<dbReference type="InterPro" id="IPR013346">
    <property type="entry name" value="NrdE_NrdA_C"/>
</dbReference>
<evidence type="ECO:0000256" key="1">
    <source>
        <dbReference type="ARBA" id="ARBA00010406"/>
    </source>
</evidence>
<dbReference type="GO" id="GO:0009263">
    <property type="term" value="P:deoxyribonucleotide biosynthetic process"/>
    <property type="evidence" value="ECO:0007669"/>
    <property type="project" value="UniProtKB-KW"/>
</dbReference>
<dbReference type="InterPro" id="IPR000788">
    <property type="entry name" value="RNR_lg_C"/>
</dbReference>
<dbReference type="Proteomes" id="UP001443914">
    <property type="component" value="Unassembled WGS sequence"/>
</dbReference>
<dbReference type="PROSITE" id="PS00089">
    <property type="entry name" value="RIBORED_LARGE"/>
    <property type="match status" value="1"/>
</dbReference>
<dbReference type="PRINTS" id="PR01183">
    <property type="entry name" value="RIBORDTASEM1"/>
</dbReference>
<evidence type="ECO:0000313" key="4">
    <source>
        <dbReference type="EMBL" id="KAK9734123.1"/>
    </source>
</evidence>
<dbReference type="SUPFAM" id="SSF51998">
    <property type="entry name" value="PFL-like glycyl radical enzymes"/>
    <property type="match status" value="1"/>
</dbReference>
<dbReference type="Gene3D" id="3.20.70.20">
    <property type="match status" value="1"/>
</dbReference>
<dbReference type="Pfam" id="PF02867">
    <property type="entry name" value="Ribonuc_red_lgC"/>
    <property type="match status" value="1"/>
</dbReference>
<dbReference type="GO" id="GO:0005524">
    <property type="term" value="F:ATP binding"/>
    <property type="evidence" value="ECO:0007669"/>
    <property type="project" value="TreeGrafter"/>
</dbReference>
<dbReference type="PANTHER" id="PTHR11573">
    <property type="entry name" value="RIBONUCLEOSIDE-DIPHOSPHATE REDUCTASE LARGE CHAIN"/>
    <property type="match status" value="1"/>
</dbReference>
<protein>
    <recommendedName>
        <fullName evidence="3">Ribonucleotide reductase large subunit domain-containing protein</fullName>
    </recommendedName>
</protein>
<feature type="domain" description="Ribonucleotide reductase large subunit" evidence="3">
    <location>
        <begin position="100"/>
        <end position="122"/>
    </location>
</feature>
<organism evidence="4 5">
    <name type="scientific">Saponaria officinalis</name>
    <name type="common">Common soapwort</name>
    <name type="synonym">Lychnis saponaria</name>
    <dbReference type="NCBI Taxonomy" id="3572"/>
    <lineage>
        <taxon>Eukaryota</taxon>
        <taxon>Viridiplantae</taxon>
        <taxon>Streptophyta</taxon>
        <taxon>Embryophyta</taxon>
        <taxon>Tracheophyta</taxon>
        <taxon>Spermatophyta</taxon>
        <taxon>Magnoliopsida</taxon>
        <taxon>eudicotyledons</taxon>
        <taxon>Gunneridae</taxon>
        <taxon>Pentapetalae</taxon>
        <taxon>Caryophyllales</taxon>
        <taxon>Caryophyllaceae</taxon>
        <taxon>Caryophylleae</taxon>
        <taxon>Saponaria</taxon>
    </lineage>
</organism>
<evidence type="ECO:0000256" key="2">
    <source>
        <dbReference type="ARBA" id="ARBA00023116"/>
    </source>
</evidence>
<dbReference type="GO" id="GO:0004748">
    <property type="term" value="F:ribonucleoside-diphosphate reductase activity, thioredoxin disulfide as acceptor"/>
    <property type="evidence" value="ECO:0007669"/>
    <property type="project" value="TreeGrafter"/>
</dbReference>
<evidence type="ECO:0000259" key="3">
    <source>
        <dbReference type="PROSITE" id="PS00089"/>
    </source>
</evidence>
<comment type="similarity">
    <text evidence="1">Belongs to the ribonucleoside diphosphate reductase large chain family.</text>
</comment>
<keyword evidence="2" id="KW-0215">Deoxyribonucleotide synthesis</keyword>
<reference evidence="4" key="1">
    <citation type="submission" date="2024-03" db="EMBL/GenBank/DDBJ databases">
        <title>WGS assembly of Saponaria officinalis var. Norfolk2.</title>
        <authorList>
            <person name="Jenkins J."/>
            <person name="Shu S."/>
            <person name="Grimwood J."/>
            <person name="Barry K."/>
            <person name="Goodstein D."/>
            <person name="Schmutz J."/>
            <person name="Leebens-Mack J."/>
            <person name="Osbourn A."/>
        </authorList>
    </citation>
    <scope>NUCLEOTIDE SEQUENCE [LARGE SCALE GENOMIC DNA]</scope>
    <source>
        <strain evidence="4">JIC</strain>
    </source>
</reference>
<dbReference type="InterPro" id="IPR039718">
    <property type="entry name" value="Rrm1"/>
</dbReference>
<comment type="caution">
    <text evidence="4">The sequence shown here is derived from an EMBL/GenBank/DDBJ whole genome shotgun (WGS) entry which is preliminary data.</text>
</comment>
<dbReference type="AlphaFoldDB" id="A0AAW1LM09"/>
<sequence>MSTTTPLKLHVQTRDIVQLVLVSMAWQILSFYSGLPFDSPEAHQLNKVIFETIYYHALKMSCELAKRDDPYDTYEGSPILSRGILQPDMWGVVPSNRWYWDALRKMIARNGVRNTVVLAPVPSSLTS</sequence>
<keyword evidence="5" id="KW-1185">Reference proteome</keyword>
<accession>A0AAW1LM09</accession>
<name>A0AAW1LM09_SAPOF</name>